<dbReference type="SMART" id="SM00487">
    <property type="entry name" value="DEXDc"/>
    <property type="match status" value="1"/>
</dbReference>
<dbReference type="EMBL" id="JAAZWO010000018">
    <property type="protein sequence ID" value="MBC2398797.1"/>
    <property type="molecule type" value="Genomic_DNA"/>
</dbReference>
<name>A0A923EBJ3_CLOTT</name>
<keyword evidence="4" id="KW-0378">Hydrolase</keyword>
<gene>
    <name evidence="4" type="ORF">HGG79_13590</name>
</gene>
<dbReference type="CDD" id="cd18799">
    <property type="entry name" value="SF2_C_EcoAI-like"/>
    <property type="match status" value="1"/>
</dbReference>
<dbReference type="PROSITE" id="PS51194">
    <property type="entry name" value="HELICASE_CTER"/>
    <property type="match status" value="1"/>
</dbReference>
<dbReference type="Pfam" id="PF04313">
    <property type="entry name" value="HSDR_N"/>
    <property type="match status" value="1"/>
</dbReference>
<organism evidence="4 5">
    <name type="scientific">Clostridium tetanomorphum</name>
    <dbReference type="NCBI Taxonomy" id="1553"/>
    <lineage>
        <taxon>Bacteria</taxon>
        <taxon>Bacillati</taxon>
        <taxon>Bacillota</taxon>
        <taxon>Clostridia</taxon>
        <taxon>Eubacteriales</taxon>
        <taxon>Clostridiaceae</taxon>
        <taxon>Clostridium</taxon>
    </lineage>
</organism>
<dbReference type="AlphaFoldDB" id="A0A923EBJ3"/>
<evidence type="ECO:0000313" key="4">
    <source>
        <dbReference type="EMBL" id="MBC2398797.1"/>
    </source>
</evidence>
<keyword evidence="4" id="KW-0547">Nucleotide-binding</keyword>
<dbReference type="InterPro" id="IPR013670">
    <property type="entry name" value="EcoEI_R_C_dom"/>
</dbReference>
<evidence type="ECO:0000256" key="1">
    <source>
        <dbReference type="SAM" id="Coils"/>
    </source>
</evidence>
<dbReference type="CDD" id="cd18032">
    <property type="entry name" value="DEXHc_RE_I_III_res"/>
    <property type="match status" value="1"/>
</dbReference>
<accession>A0A923EBJ3</accession>
<keyword evidence="5" id="KW-1185">Reference proteome</keyword>
<dbReference type="Pfam" id="PF08463">
    <property type="entry name" value="EcoEI_R_C"/>
    <property type="match status" value="1"/>
</dbReference>
<dbReference type="Proteomes" id="UP000563151">
    <property type="component" value="Unassembled WGS sequence"/>
</dbReference>
<dbReference type="GO" id="GO:0005524">
    <property type="term" value="F:ATP binding"/>
    <property type="evidence" value="ECO:0007669"/>
    <property type="project" value="UniProtKB-KW"/>
</dbReference>
<dbReference type="PANTHER" id="PTHR47396:SF1">
    <property type="entry name" value="ATP-DEPENDENT HELICASE IRC3-RELATED"/>
    <property type="match status" value="1"/>
</dbReference>
<feature type="domain" description="Helicase ATP-binding" evidence="2">
    <location>
        <begin position="361"/>
        <end position="522"/>
    </location>
</feature>
<dbReference type="InterPro" id="IPR014001">
    <property type="entry name" value="Helicase_ATP-bd"/>
</dbReference>
<proteinExistence type="predicted"/>
<dbReference type="InterPro" id="IPR006935">
    <property type="entry name" value="Helicase/UvrB_N"/>
</dbReference>
<feature type="domain" description="Helicase C-terminal" evidence="3">
    <location>
        <begin position="596"/>
        <end position="765"/>
    </location>
</feature>
<dbReference type="InterPro" id="IPR007409">
    <property type="entry name" value="Restrct_endonuc_type1_HsdR_N"/>
</dbReference>
<dbReference type="Gene3D" id="3.90.1570.30">
    <property type="match status" value="1"/>
</dbReference>
<dbReference type="Pfam" id="PF00271">
    <property type="entry name" value="Helicase_C"/>
    <property type="match status" value="1"/>
</dbReference>
<dbReference type="GO" id="GO:0009307">
    <property type="term" value="P:DNA restriction-modification system"/>
    <property type="evidence" value="ECO:0007669"/>
    <property type="project" value="UniProtKB-KW"/>
</dbReference>
<reference evidence="4 5" key="1">
    <citation type="submission" date="2020-04" db="EMBL/GenBank/DDBJ databases">
        <title>Genomic insights into acetone-butanol-ethanol (ABE) fermentation by sequencing solventogenic clostridia strains.</title>
        <authorList>
            <person name="Brown S."/>
        </authorList>
    </citation>
    <scope>NUCLEOTIDE SEQUENCE [LARGE SCALE GENOMIC DNA]</scope>
    <source>
        <strain evidence="4 5">DJ011</strain>
    </source>
</reference>
<dbReference type="PANTHER" id="PTHR47396">
    <property type="entry name" value="TYPE I RESTRICTION ENZYME ECOKI R PROTEIN"/>
    <property type="match status" value="1"/>
</dbReference>
<dbReference type="InterPro" id="IPR027417">
    <property type="entry name" value="P-loop_NTPase"/>
</dbReference>
<dbReference type="SUPFAM" id="SSF52540">
    <property type="entry name" value="P-loop containing nucleoside triphosphate hydrolases"/>
    <property type="match status" value="2"/>
</dbReference>
<keyword evidence="4" id="KW-0347">Helicase</keyword>
<evidence type="ECO:0000313" key="5">
    <source>
        <dbReference type="Proteomes" id="UP000563151"/>
    </source>
</evidence>
<dbReference type="GO" id="GO:0005829">
    <property type="term" value="C:cytosol"/>
    <property type="evidence" value="ECO:0007669"/>
    <property type="project" value="TreeGrafter"/>
</dbReference>
<keyword evidence="4" id="KW-0067">ATP-binding</keyword>
<keyword evidence="1" id="KW-0175">Coiled coil</keyword>
<dbReference type="InterPro" id="IPR050742">
    <property type="entry name" value="Helicase_Restrict-Modif_Enz"/>
</dbReference>
<dbReference type="InterPro" id="IPR001650">
    <property type="entry name" value="Helicase_C-like"/>
</dbReference>
<dbReference type="GO" id="GO:0003677">
    <property type="term" value="F:DNA binding"/>
    <property type="evidence" value="ECO:0007669"/>
    <property type="project" value="UniProtKB-KW"/>
</dbReference>
<comment type="caution">
    <text evidence="4">The sequence shown here is derived from an EMBL/GenBank/DDBJ whole genome shotgun (WGS) entry which is preliminary data.</text>
</comment>
<dbReference type="GO" id="GO:0004386">
    <property type="term" value="F:helicase activity"/>
    <property type="evidence" value="ECO:0007669"/>
    <property type="project" value="UniProtKB-KW"/>
</dbReference>
<dbReference type="Gene3D" id="3.40.50.300">
    <property type="entry name" value="P-loop containing nucleotide triphosphate hydrolases"/>
    <property type="match status" value="2"/>
</dbReference>
<feature type="coiled-coil region" evidence="1">
    <location>
        <begin position="156"/>
        <end position="194"/>
    </location>
</feature>
<dbReference type="Pfam" id="PF04851">
    <property type="entry name" value="ResIII"/>
    <property type="match status" value="1"/>
</dbReference>
<sequence>MRPLCTNFEFLKFKKEFSSFSNACIEAEKSILVSPATTAILSRRALELAVKWVYSFDEDLKLPYQDNISSLIHNNSFLELIDSGMLPLLKFVISLGNVAVHTNKNVSREEAILSLHNLYQFINWIDYCYGNDYKEKQFDENSLLKGEEKRVRPEELKDLYEKLSSKDKKLEEIINENEELRKELTEKRKQNTENYDFNIDEISEFNTRKIYIDVELKLAGWDFNKDIGEEVELFGMPNNKEKGYADYVLYGDNGKPLAVVEAKRTSKDAKVGREQAKLYADCLEKQYDVRPVIFFTNGFETYIWDDYNGYSERRIYGFFKKDELQLMIDRRTQKKSLRNINIKDEISNRYYQKEAITACCEELERRKRKLLLVMATGTGKTRTAISLVDVLSKNNWVKNVLFLADRTALVRQAKKNFSKLLPDLSLCNLLDNRDNPEESRMIFSTYPTIMNAIDDTKAKDGKRLFTSGHFDLIIVDESHRSIYKKHRAIFEYFDAYLVGLTATPKDEVDKNTYTIFDMENGVPTYAYEFETAVEDKFLVDYETVEVKSKIMEDGIKYDELSDEEKEEYEEKFNNDENVGEEISSDAVNEWLFNADTIDLVLNKLMEKGLRIQGNEKLGKTIIFAKSHKHAEAIKERFDKLYPELGSSYAKVIDNRINYVDSLIDDFSDKNKLPQIAISVDMLDTGIDVPEILNLVFFKKVRSKTKFWQMIGRGTRLCEDLLGIGENKDKFLIFDFCNNFEFFRMNPKGFEGNLGQTLSERIFNLKVDLIKELQDLKYSEEEYVSHRKELLTDVLEDVNNLNEDNFMVKMNLKYVQKYKNKEQWQSLGAVNTRDIKEYIAPLIKTLNDDELAKRFDILMYTIELAKLQDNNATRPIKSVIETAESLSKLGTIPQVQEQKYVIDKVRTTEFWEEVDLFELDEVRHALRELIKYLEKTNQQTYYTHFEDMIINEESHGAIYNTNNLKNYKKKVEYYLKEHEDQLEIYKLKNNKKLTKQDLETLEAIMWKELGTKEEYEKEFGNMPVNKLVRKIVGLDRNAANELFSEFLNDESLNTKQIHFVKLIIDYVVKNGFIEDNRILMEDPFRTVGNLSTLFKDNMNDAKRIMGKVTEIKTNAEIII</sequence>
<evidence type="ECO:0000259" key="3">
    <source>
        <dbReference type="PROSITE" id="PS51194"/>
    </source>
</evidence>
<dbReference type="PROSITE" id="PS51192">
    <property type="entry name" value="HELICASE_ATP_BIND_1"/>
    <property type="match status" value="1"/>
</dbReference>
<protein>
    <submittedName>
        <fullName evidence="4">DEAD/DEAH box helicase family protein</fullName>
    </submittedName>
</protein>
<dbReference type="GO" id="GO:0009035">
    <property type="term" value="F:type I site-specific deoxyribonuclease activity"/>
    <property type="evidence" value="ECO:0007669"/>
    <property type="project" value="UniProtKB-EC"/>
</dbReference>
<evidence type="ECO:0000259" key="2">
    <source>
        <dbReference type="PROSITE" id="PS51192"/>
    </source>
</evidence>